<evidence type="ECO:0000313" key="1">
    <source>
        <dbReference type="EMBL" id="KAF7063193.1"/>
    </source>
</evidence>
<dbReference type="AlphaFoldDB" id="A0A9R1HCZ9"/>
<protein>
    <submittedName>
        <fullName evidence="1">Uncharacterized protein</fullName>
    </submittedName>
</protein>
<organism evidence="1">
    <name type="scientific">Triticum aestivum</name>
    <name type="common">Wheat</name>
    <dbReference type="NCBI Taxonomy" id="4565"/>
    <lineage>
        <taxon>Eukaryota</taxon>
        <taxon>Viridiplantae</taxon>
        <taxon>Streptophyta</taxon>
        <taxon>Embryophyta</taxon>
        <taxon>Tracheophyta</taxon>
        <taxon>Spermatophyta</taxon>
        <taxon>Magnoliopsida</taxon>
        <taxon>Liliopsida</taxon>
        <taxon>Poales</taxon>
        <taxon>Poaceae</taxon>
        <taxon>BOP clade</taxon>
        <taxon>Pooideae</taxon>
        <taxon>Triticodae</taxon>
        <taxon>Triticeae</taxon>
        <taxon>Triticinae</taxon>
        <taxon>Triticum</taxon>
    </lineage>
</organism>
<comment type="caution">
    <text evidence="1">The sequence shown here is derived from an EMBL/GenBank/DDBJ whole genome shotgun (WGS) entry which is preliminary data.</text>
</comment>
<name>A0A9R1HCZ9_WHEAT</name>
<dbReference type="EMBL" id="CM022224">
    <property type="protein sequence ID" value="KAF7063193.1"/>
    <property type="molecule type" value="Genomic_DNA"/>
</dbReference>
<gene>
    <name evidence="1" type="ORF">CFC21_069714</name>
</gene>
<proteinExistence type="predicted"/>
<feature type="non-terminal residue" evidence="1">
    <location>
        <position position="18"/>
    </location>
</feature>
<accession>A0A9R1HCZ9</accession>
<reference evidence="1" key="1">
    <citation type="journal article" date="2017" name="Gigascience">
        <title>The first near-complete assembly of the hexaploid bread wheat genome, Triticum aestivum.</title>
        <authorList>
            <person name="Zimin A.V."/>
            <person name="Puiu D."/>
            <person name="Hall R."/>
            <person name="Kingan S."/>
            <person name="Clavijo B.J."/>
            <person name="Salzberg S.L."/>
        </authorList>
    </citation>
    <scope>NUCLEOTIDE SEQUENCE</scope>
    <source>
        <tissue evidence="1">Leaf</tissue>
    </source>
</reference>
<reference evidence="1" key="2">
    <citation type="submission" date="2020-03" db="EMBL/GenBank/DDBJ databases">
        <title>The second near-complete assembly of the hexaploid bread wheat (Triticum aestivum) genome.</title>
        <authorList>
            <person name="Zimin A.V."/>
            <person name="Puiu D."/>
            <person name="Shumante A."/>
            <person name="Alonge M."/>
            <person name="Salzberg S.L."/>
        </authorList>
    </citation>
    <scope>NUCLEOTIDE SEQUENCE</scope>
    <source>
        <tissue evidence="1">Leaf</tissue>
    </source>
</reference>
<dbReference type="Proteomes" id="UP000815260">
    <property type="component" value="Chromosome 5B"/>
</dbReference>
<sequence length="18" mass="2092">MDEVFANAVDFPHALFLR</sequence>